<protein>
    <submittedName>
        <fullName evidence="3">Uncharacterized protein</fullName>
    </submittedName>
</protein>
<keyword evidence="4" id="KW-1185">Reference proteome</keyword>
<dbReference type="OrthoDB" id="3210850at2759"/>
<feature type="transmembrane region" description="Helical" evidence="2">
    <location>
        <begin position="117"/>
        <end position="139"/>
    </location>
</feature>
<organism evidence="4">
    <name type="scientific">Metarhizium acridum (strain CQMa 102)</name>
    <dbReference type="NCBI Taxonomy" id="655827"/>
    <lineage>
        <taxon>Eukaryota</taxon>
        <taxon>Fungi</taxon>
        <taxon>Dikarya</taxon>
        <taxon>Ascomycota</taxon>
        <taxon>Pezizomycotina</taxon>
        <taxon>Sordariomycetes</taxon>
        <taxon>Hypocreomycetidae</taxon>
        <taxon>Hypocreales</taxon>
        <taxon>Clavicipitaceae</taxon>
        <taxon>Metarhizium</taxon>
    </lineage>
</organism>
<proteinExistence type="predicted"/>
<feature type="region of interest" description="Disordered" evidence="1">
    <location>
        <begin position="285"/>
        <end position="304"/>
    </location>
</feature>
<keyword evidence="2" id="KW-0812">Transmembrane</keyword>
<feature type="region of interest" description="Disordered" evidence="1">
    <location>
        <begin position="331"/>
        <end position="350"/>
    </location>
</feature>
<dbReference type="Proteomes" id="UP000002499">
    <property type="component" value="Unassembled WGS sequence"/>
</dbReference>
<evidence type="ECO:0000256" key="2">
    <source>
        <dbReference type="SAM" id="Phobius"/>
    </source>
</evidence>
<name>E9EAM8_METAQ</name>
<sequence length="350" mass="38155">MSAGEPVPLVGRIICMLRDAWSSSFGLGSHSWFGTSANEHAVLDYIKFIYLFLVERAHFVRCTSKKRMRSKLYLFNCFGMVGLPVVLLVLCLIFRIAKHENGVCVLGVENIAIIPLLAFDTVANIYLTLLFLVPLCNLYSYKGMPRTPATLRLRSVAMRSLCGAIATLTISILNVTLLMALHGEAGWICLLCCNCDILFSAIVIQCITSRDNAGTASMASTDREANGSLRPSMTQELKPRSSQSTSSAPGRVSLSAMDRCSTKSHSNADEPHCCGGILVTTTIKREEIQPGGTSRSRDRDDGTIQTDESYLAEEGRMHVDGTVYDDYNSVLHPPQPTATTTITSGSRLGT</sequence>
<feature type="compositionally biased region" description="Polar residues" evidence="1">
    <location>
        <begin position="337"/>
        <end position="350"/>
    </location>
</feature>
<dbReference type="PANTHER" id="PTHR38848:SF3">
    <property type="entry name" value="G-PROTEIN COUPLED RECEPTORS FAMILY 3 PROFILE DOMAIN-CONTAINING PROTEIN"/>
    <property type="match status" value="1"/>
</dbReference>
<feature type="transmembrane region" description="Helical" evidence="2">
    <location>
        <begin position="73"/>
        <end position="97"/>
    </location>
</feature>
<keyword evidence="2" id="KW-1133">Transmembrane helix</keyword>
<reference evidence="3 4" key="1">
    <citation type="journal article" date="2011" name="PLoS Genet.">
        <title>Genome sequencing and comparative transcriptomics of the model entomopathogenic fungi Metarhizium anisopliae and M. acridum.</title>
        <authorList>
            <person name="Gao Q."/>
            <person name="Jin K."/>
            <person name="Ying S.H."/>
            <person name="Zhang Y."/>
            <person name="Xiao G."/>
            <person name="Shang Y."/>
            <person name="Duan Z."/>
            <person name="Hu X."/>
            <person name="Xie X.Q."/>
            <person name="Zhou G."/>
            <person name="Peng G."/>
            <person name="Luo Z."/>
            <person name="Huang W."/>
            <person name="Wang B."/>
            <person name="Fang W."/>
            <person name="Wang S."/>
            <person name="Zhong Y."/>
            <person name="Ma L.J."/>
            <person name="St Leger R.J."/>
            <person name="Zhao G.P."/>
            <person name="Pei Y."/>
            <person name="Feng M.G."/>
            <person name="Xia Y."/>
            <person name="Wang C."/>
        </authorList>
    </citation>
    <scope>NUCLEOTIDE SEQUENCE [LARGE SCALE GENOMIC DNA]</scope>
    <source>
        <strain evidence="3 4">CQMa 102</strain>
    </source>
</reference>
<dbReference type="AlphaFoldDB" id="E9EAM8"/>
<dbReference type="OMA" id="GEAGWIC"/>
<evidence type="ECO:0000313" key="3">
    <source>
        <dbReference type="EMBL" id="EFY87028.1"/>
    </source>
</evidence>
<feature type="region of interest" description="Disordered" evidence="1">
    <location>
        <begin position="218"/>
        <end position="268"/>
    </location>
</feature>
<dbReference type="eggNOG" id="ENOG502RY0X">
    <property type="taxonomic scope" value="Eukaryota"/>
</dbReference>
<evidence type="ECO:0000256" key="1">
    <source>
        <dbReference type="SAM" id="MobiDB-lite"/>
    </source>
</evidence>
<dbReference type="EMBL" id="GL698534">
    <property type="protein sequence ID" value="EFY87028.1"/>
    <property type="molecule type" value="Genomic_DNA"/>
</dbReference>
<accession>E9EAM8</accession>
<dbReference type="InParanoid" id="E9EAM8"/>
<gene>
    <name evidence="3" type="ORF">MAC_06926</name>
</gene>
<evidence type="ECO:0000313" key="4">
    <source>
        <dbReference type="Proteomes" id="UP000002499"/>
    </source>
</evidence>
<feature type="compositionally biased region" description="Polar residues" evidence="1">
    <location>
        <begin position="229"/>
        <end position="248"/>
    </location>
</feature>
<dbReference type="PANTHER" id="PTHR38848">
    <property type="entry name" value="G-PROTEIN COUPLED RECEPTORS FAMILY 3 PROFILE DOMAIN-CONTAINING PROTEIN"/>
    <property type="match status" value="1"/>
</dbReference>
<dbReference type="HOGENOM" id="CLU_043698_3_0_1"/>
<keyword evidence="2" id="KW-0472">Membrane</keyword>
<feature type="transmembrane region" description="Helical" evidence="2">
    <location>
        <begin position="160"/>
        <end position="179"/>
    </location>
</feature>